<organism evidence="2 3">
    <name type="scientific">Cellulomonas triticagri</name>
    <dbReference type="NCBI Taxonomy" id="2483352"/>
    <lineage>
        <taxon>Bacteria</taxon>
        <taxon>Bacillati</taxon>
        <taxon>Actinomycetota</taxon>
        <taxon>Actinomycetes</taxon>
        <taxon>Micrococcales</taxon>
        <taxon>Cellulomonadaceae</taxon>
        <taxon>Cellulomonas</taxon>
    </lineage>
</organism>
<reference evidence="2 3" key="1">
    <citation type="submission" date="2018-10" db="EMBL/GenBank/DDBJ databases">
        <title>Isolation, diversity and antifungal activity of actinobacteria from wheat.</title>
        <authorList>
            <person name="Han C."/>
        </authorList>
    </citation>
    <scope>NUCLEOTIDE SEQUENCE [LARGE SCALE GENOMIC DNA]</scope>
    <source>
        <strain evidence="2 3">NEAU-YY56</strain>
    </source>
</reference>
<comment type="caution">
    <text evidence="2">The sequence shown here is derived from an EMBL/GenBank/DDBJ whole genome shotgun (WGS) entry which is preliminary data.</text>
</comment>
<name>A0A3M2IS92_9CELL</name>
<sequence length="70" mass="7276">MTDDGARGPGPDPRWARWLPAFVTLEIGGAVLVLLGVTRAPSVLGVGVALLVAGGVLGVAGFVREVRRRR</sequence>
<dbReference type="Proteomes" id="UP000269289">
    <property type="component" value="Unassembled WGS sequence"/>
</dbReference>
<dbReference type="EMBL" id="RFFI01000129">
    <property type="protein sequence ID" value="RMI04802.1"/>
    <property type="molecule type" value="Genomic_DNA"/>
</dbReference>
<proteinExistence type="predicted"/>
<keyword evidence="1" id="KW-1133">Transmembrane helix</keyword>
<feature type="transmembrane region" description="Helical" evidence="1">
    <location>
        <begin position="18"/>
        <end position="37"/>
    </location>
</feature>
<keyword evidence="1" id="KW-0812">Transmembrane</keyword>
<dbReference type="AlphaFoldDB" id="A0A3M2IS92"/>
<evidence type="ECO:0000313" key="2">
    <source>
        <dbReference type="EMBL" id="RMI04802.1"/>
    </source>
</evidence>
<evidence type="ECO:0000313" key="3">
    <source>
        <dbReference type="Proteomes" id="UP000269289"/>
    </source>
</evidence>
<accession>A0A3M2IS92</accession>
<keyword evidence="1" id="KW-0472">Membrane</keyword>
<dbReference type="RefSeq" id="WP_122150933.1">
    <property type="nucleotide sequence ID" value="NZ_RFFI01000129.1"/>
</dbReference>
<evidence type="ECO:0000256" key="1">
    <source>
        <dbReference type="SAM" id="Phobius"/>
    </source>
</evidence>
<keyword evidence="3" id="KW-1185">Reference proteome</keyword>
<feature type="transmembrane region" description="Helical" evidence="1">
    <location>
        <begin position="43"/>
        <end position="63"/>
    </location>
</feature>
<gene>
    <name evidence="2" type="ORF">EBM89_17560</name>
</gene>
<protein>
    <submittedName>
        <fullName evidence="2">Uncharacterized protein</fullName>
    </submittedName>
</protein>